<dbReference type="PROSITE" id="PS51371">
    <property type="entry name" value="CBS"/>
    <property type="match status" value="1"/>
</dbReference>
<evidence type="ECO:0000256" key="7">
    <source>
        <dbReference type="ARBA" id="ARBA00061968"/>
    </source>
</evidence>
<keyword evidence="9" id="KW-1003">Cell membrane</keyword>
<dbReference type="InterPro" id="IPR051921">
    <property type="entry name" value="ABC_osmolyte_uptake_ATP-bind"/>
</dbReference>
<dbReference type="EC" id="7.6.2.9" evidence="9"/>
<evidence type="ECO:0000256" key="2">
    <source>
        <dbReference type="ARBA" id="ARBA00022448"/>
    </source>
</evidence>
<comment type="subcellular location">
    <subcellularLocation>
        <location evidence="9">Cell inner membrane</location>
        <topology evidence="9">Peripheral membrane protein</topology>
    </subcellularLocation>
</comment>
<organism evidence="12 13">
    <name type="scientific">Rhizobium jaguaris</name>
    <dbReference type="NCBI Taxonomy" id="1312183"/>
    <lineage>
        <taxon>Bacteria</taxon>
        <taxon>Pseudomonadati</taxon>
        <taxon>Pseudomonadota</taxon>
        <taxon>Alphaproteobacteria</taxon>
        <taxon>Hyphomicrobiales</taxon>
        <taxon>Rhizobiaceae</taxon>
        <taxon>Rhizobium/Agrobacterium group</taxon>
        <taxon>Rhizobium</taxon>
    </lineage>
</organism>
<name>A0A387FSU8_9HYPH</name>
<keyword evidence="12" id="KW-0614">Plasmid</keyword>
<comment type="subunit">
    <text evidence="7">The complex is probably composed of two ATP-binding proteins (TmoW), two transmembrane proteins (TmoV) and a solute-binding protein (TmoX).</text>
</comment>
<dbReference type="GO" id="GO:0006865">
    <property type="term" value="P:amino acid transport"/>
    <property type="evidence" value="ECO:0007669"/>
    <property type="project" value="UniProtKB-UniRule"/>
</dbReference>
<evidence type="ECO:0000259" key="11">
    <source>
        <dbReference type="PROSITE" id="PS51371"/>
    </source>
</evidence>
<keyword evidence="3 9" id="KW-0547">Nucleotide-binding</keyword>
<dbReference type="InterPro" id="IPR003593">
    <property type="entry name" value="AAA+_ATPase"/>
</dbReference>
<dbReference type="EMBL" id="CP032695">
    <property type="protein sequence ID" value="AYG61828.1"/>
    <property type="molecule type" value="Genomic_DNA"/>
</dbReference>
<keyword evidence="2 9" id="KW-0813">Transport</keyword>
<keyword evidence="5" id="KW-0029">Amino-acid transport</keyword>
<keyword evidence="13" id="KW-1185">Reference proteome</keyword>
<evidence type="ECO:0000256" key="4">
    <source>
        <dbReference type="ARBA" id="ARBA00022840"/>
    </source>
</evidence>
<dbReference type="PANTHER" id="PTHR43869:SF1">
    <property type="entry name" value="GLYCINE BETAINE_PROLINE BETAINE TRANSPORT SYSTEM ATP-BINDING PROTEIN PROV"/>
    <property type="match status" value="1"/>
</dbReference>
<protein>
    <recommendedName>
        <fullName evidence="9">Quaternary amine transport ATP-binding protein</fullName>
        <ecNumber evidence="9">7.6.2.9</ecNumber>
    </recommendedName>
</protein>
<evidence type="ECO:0000256" key="6">
    <source>
        <dbReference type="ARBA" id="ARBA00051811"/>
    </source>
</evidence>
<dbReference type="PROSITE" id="PS50893">
    <property type="entry name" value="ABC_TRANSPORTER_2"/>
    <property type="match status" value="1"/>
</dbReference>
<keyword evidence="4 9" id="KW-0067">ATP-binding</keyword>
<gene>
    <name evidence="12" type="ORF">CCGE525_23445</name>
</gene>
<dbReference type="Gene3D" id="3.40.50.300">
    <property type="entry name" value="P-loop containing nucleotide triphosphate hydrolases"/>
    <property type="match status" value="1"/>
</dbReference>
<accession>A0A387FSU8</accession>
<proteinExistence type="inferred from homology"/>
<dbReference type="GO" id="GO:0006970">
    <property type="term" value="P:response to osmotic stress"/>
    <property type="evidence" value="ECO:0007669"/>
    <property type="project" value="UniProtKB-ARBA"/>
</dbReference>
<dbReference type="SUPFAM" id="SSF52540">
    <property type="entry name" value="P-loop containing nucleoside triphosphate hydrolases"/>
    <property type="match status" value="1"/>
</dbReference>
<evidence type="ECO:0000313" key="13">
    <source>
        <dbReference type="Proteomes" id="UP000282195"/>
    </source>
</evidence>
<geneLocation type="plasmid" evidence="13">
    <name>prccge525c</name>
</geneLocation>
<dbReference type="Pfam" id="PF00005">
    <property type="entry name" value="ABC_tran"/>
    <property type="match status" value="1"/>
</dbReference>
<evidence type="ECO:0000259" key="10">
    <source>
        <dbReference type="PROSITE" id="PS50893"/>
    </source>
</evidence>
<dbReference type="InterPro" id="IPR017871">
    <property type="entry name" value="ABC_transporter-like_CS"/>
</dbReference>
<dbReference type="FunFam" id="3.40.50.300:FF:000201">
    <property type="entry name" value="Glycine betaine/L-proline ABC transporter ATP-binding protein"/>
    <property type="match status" value="1"/>
</dbReference>
<dbReference type="NCBIfam" id="TIGR01186">
    <property type="entry name" value="proV"/>
    <property type="match status" value="1"/>
</dbReference>
<dbReference type="GO" id="GO:0015418">
    <property type="term" value="F:ABC-type quaternary ammonium compound transporting activity"/>
    <property type="evidence" value="ECO:0007669"/>
    <property type="project" value="UniProtKB-EC"/>
</dbReference>
<dbReference type="InterPro" id="IPR000644">
    <property type="entry name" value="CBS_dom"/>
</dbReference>
<evidence type="ECO:0000256" key="9">
    <source>
        <dbReference type="RuleBase" id="RU369116"/>
    </source>
</evidence>
<dbReference type="AlphaFoldDB" id="A0A387FSU8"/>
<keyword evidence="9" id="KW-0997">Cell inner membrane</keyword>
<evidence type="ECO:0000256" key="1">
    <source>
        <dbReference type="ARBA" id="ARBA00005417"/>
    </source>
</evidence>
<dbReference type="SMART" id="SM00382">
    <property type="entry name" value="AAA"/>
    <property type="match status" value="1"/>
</dbReference>
<dbReference type="KEGG" id="rjg:CCGE525_23445"/>
<dbReference type="OrthoDB" id="9802264at2"/>
<evidence type="ECO:0000256" key="8">
    <source>
        <dbReference type="PROSITE-ProRule" id="PRU00703"/>
    </source>
</evidence>
<dbReference type="RefSeq" id="WP_120706762.1">
    <property type="nucleotide sequence ID" value="NZ_CP032695.1"/>
</dbReference>
<dbReference type="CDD" id="cd03294">
    <property type="entry name" value="ABC_Pro_Gly_Betaine"/>
    <property type="match status" value="1"/>
</dbReference>
<dbReference type="InterPro" id="IPR005892">
    <property type="entry name" value="Gly-betaine_transp_ATP-bd"/>
</dbReference>
<comment type="catalytic activity">
    <reaction evidence="6">
        <text>a quaternary ammonium(out) + ATP + H2O = a quaternary ammonium(in) + ADP + phosphate + H(+)</text>
        <dbReference type="Rhea" id="RHEA:11036"/>
        <dbReference type="ChEBI" id="CHEBI:15377"/>
        <dbReference type="ChEBI" id="CHEBI:15378"/>
        <dbReference type="ChEBI" id="CHEBI:30616"/>
        <dbReference type="ChEBI" id="CHEBI:35267"/>
        <dbReference type="ChEBI" id="CHEBI:43474"/>
        <dbReference type="ChEBI" id="CHEBI:456216"/>
        <dbReference type="EC" id="7.6.2.9"/>
    </reaction>
    <physiologicalReaction direction="left-to-right" evidence="6">
        <dbReference type="Rhea" id="RHEA:11037"/>
    </physiologicalReaction>
</comment>
<dbReference type="InterPro" id="IPR046342">
    <property type="entry name" value="CBS_dom_sf"/>
</dbReference>
<feature type="domain" description="ABC transporter" evidence="10">
    <location>
        <begin position="10"/>
        <end position="270"/>
    </location>
</feature>
<keyword evidence="9" id="KW-0472">Membrane</keyword>
<sequence>MADNHQFGGIKVRNLYKIFGPNAKAYVDAVKKGLSKAELNEKHGHVLGLRDINIEVPSGCIQVIMGLSGSGKSTLIRHINRLIDPTVGEVLVNGVDVVKMNQAELREFRRHQTAMVFQKFALLPHRNVLDNTVYGLEVQSMARAKSVDIAMKWLERVGLKGFEQKYPNQLSGGMQQRVGLARALANDAPVLLMDEAYSALDPLIRTDMQSVLLGIQKEIKKTIVFITHDLDEALRLGDQIAILRDGEIIQQGTSQDIVLRPADDYVANFVKEVNRGRVVQVEAVMTPLRAGVGPGGQTIAAGTTVEDAVRALASAPDGEVTVVSSSGEAVGIVTFRQLAEAMVNSKDTSNRHAASLATAL</sequence>
<keyword evidence="8" id="KW-0129">CBS domain</keyword>
<dbReference type="GO" id="GO:0016887">
    <property type="term" value="F:ATP hydrolysis activity"/>
    <property type="evidence" value="ECO:0007669"/>
    <property type="project" value="UniProtKB-UniRule"/>
</dbReference>
<comment type="similarity">
    <text evidence="1 9">Belongs to the ABC transporter superfamily.</text>
</comment>
<dbReference type="SUPFAM" id="SSF54631">
    <property type="entry name" value="CBS-domain pair"/>
    <property type="match status" value="1"/>
</dbReference>
<dbReference type="GO" id="GO:0005524">
    <property type="term" value="F:ATP binding"/>
    <property type="evidence" value="ECO:0007669"/>
    <property type="project" value="UniProtKB-UniRule"/>
</dbReference>
<dbReference type="GO" id="GO:0031460">
    <property type="term" value="P:glycine betaine transport"/>
    <property type="evidence" value="ECO:0007669"/>
    <property type="project" value="InterPro"/>
</dbReference>
<evidence type="ECO:0000256" key="5">
    <source>
        <dbReference type="ARBA" id="ARBA00022970"/>
    </source>
</evidence>
<feature type="domain" description="CBS" evidence="11">
    <location>
        <begin position="285"/>
        <end position="348"/>
    </location>
</feature>
<dbReference type="GO" id="GO:0005886">
    <property type="term" value="C:plasma membrane"/>
    <property type="evidence" value="ECO:0007669"/>
    <property type="project" value="UniProtKB-SubCell"/>
</dbReference>
<dbReference type="Proteomes" id="UP000282195">
    <property type="component" value="Plasmid pRCCGE525c"/>
</dbReference>
<dbReference type="InterPro" id="IPR027417">
    <property type="entry name" value="P-loop_NTPase"/>
</dbReference>
<comment type="subunit">
    <text evidence="9">The complex is probably composed of two ATP-binding proteins, two transmembrane proteins and a solute-binding protein.</text>
</comment>
<reference evidence="12 13" key="1">
    <citation type="submission" date="2018-10" db="EMBL/GenBank/DDBJ databases">
        <title>Rhizobium etli, R. leguminosarum and a new Rhizobium genospecies from Phaseolus dumosus.</title>
        <authorList>
            <person name="Ramirez-Puebla S.T."/>
            <person name="Rogel-Hernandez M.A."/>
            <person name="Guerrero G."/>
            <person name="Ormeno-Orrillo E."/>
            <person name="Martinez-Romero J.C."/>
            <person name="Negrete-Yankelevich S."/>
            <person name="Martinez-Romero E."/>
        </authorList>
    </citation>
    <scope>NUCLEOTIDE SEQUENCE [LARGE SCALE GENOMIC DNA]</scope>
    <source>
        <strain evidence="12 13">CCGE525</strain>
        <plasmid evidence="13">prccge525c</plasmid>
    </source>
</reference>
<dbReference type="PROSITE" id="PS00211">
    <property type="entry name" value="ABC_TRANSPORTER_1"/>
    <property type="match status" value="1"/>
</dbReference>
<dbReference type="PANTHER" id="PTHR43869">
    <property type="entry name" value="GLYCINE BETAINE/PROLINE BETAINE TRANSPORT SYSTEM ATP-BINDING PROTEIN PROV"/>
    <property type="match status" value="1"/>
</dbReference>
<evidence type="ECO:0000313" key="12">
    <source>
        <dbReference type="EMBL" id="AYG61828.1"/>
    </source>
</evidence>
<evidence type="ECO:0000256" key="3">
    <source>
        <dbReference type="ARBA" id="ARBA00022741"/>
    </source>
</evidence>
<dbReference type="InterPro" id="IPR003439">
    <property type="entry name" value="ABC_transporter-like_ATP-bd"/>
</dbReference>